<protein>
    <recommendedName>
        <fullName evidence="4">Transporter</fullName>
    </recommendedName>
</protein>
<evidence type="ECO:0000313" key="3">
    <source>
        <dbReference type="Proteomes" id="UP001207654"/>
    </source>
</evidence>
<name>A0ABT3ZYE8_9BACT</name>
<proteinExistence type="predicted"/>
<organism evidence="2 3">
    <name type="scientific">Archangium lansingense</name>
    <dbReference type="NCBI Taxonomy" id="2995310"/>
    <lineage>
        <taxon>Bacteria</taxon>
        <taxon>Pseudomonadati</taxon>
        <taxon>Myxococcota</taxon>
        <taxon>Myxococcia</taxon>
        <taxon>Myxococcales</taxon>
        <taxon>Cystobacterineae</taxon>
        <taxon>Archangiaceae</taxon>
        <taxon>Archangium</taxon>
    </lineage>
</organism>
<keyword evidence="1" id="KW-0732">Signal</keyword>
<feature type="chain" id="PRO_5046075336" description="Transporter" evidence="1">
    <location>
        <begin position="25"/>
        <end position="322"/>
    </location>
</feature>
<feature type="signal peptide" evidence="1">
    <location>
        <begin position="1"/>
        <end position="24"/>
    </location>
</feature>
<evidence type="ECO:0000256" key="1">
    <source>
        <dbReference type="SAM" id="SignalP"/>
    </source>
</evidence>
<dbReference type="RefSeq" id="WP_267533379.1">
    <property type="nucleotide sequence ID" value="NZ_JAPNKA010000001.1"/>
</dbReference>
<dbReference type="Proteomes" id="UP001207654">
    <property type="component" value="Unassembled WGS sequence"/>
</dbReference>
<comment type="caution">
    <text evidence="2">The sequence shown here is derived from an EMBL/GenBank/DDBJ whole genome shotgun (WGS) entry which is preliminary data.</text>
</comment>
<gene>
    <name evidence="2" type="ORF">OV287_07930</name>
</gene>
<dbReference type="EMBL" id="JAPNKA010000001">
    <property type="protein sequence ID" value="MCY1074413.1"/>
    <property type="molecule type" value="Genomic_DNA"/>
</dbReference>
<keyword evidence="3" id="KW-1185">Reference proteome</keyword>
<sequence length="322" mass="35948">MPRHSRCLAVLTALVSLAALDVSAQTLQDGPPPQHRFVYRNLMVARLNPLGLLDEARISYRYRLYRSESLALRDNFVSVGLAPALSPAFGRLGVVVELQPLSILQVWGMYEFIGNFGSFRQLQSFPSAHSNFSDTELNALDVLPSGDTRRPYSNMGSQLTLGATLQFKVGPVVARSLFRLVRPDMVLREGNRVFYDIYYDVLAPNQGWYFVNDADVLYQTGRGLTLGLRWASSHAFYGPSHFSPGESQANLNTTHRLGPVVAYTFAEQDGARFNSPTVLLMVNWWLAHRYRTGVDSSPFFPYLALGFSFSGDLMPVPSPAER</sequence>
<evidence type="ECO:0008006" key="4">
    <source>
        <dbReference type="Google" id="ProtNLM"/>
    </source>
</evidence>
<evidence type="ECO:0000313" key="2">
    <source>
        <dbReference type="EMBL" id="MCY1074413.1"/>
    </source>
</evidence>
<reference evidence="2 3" key="1">
    <citation type="submission" date="2022-11" db="EMBL/GenBank/DDBJ databases">
        <title>Minimal conservation of predation-associated metabolite biosynthetic gene clusters underscores biosynthetic potential of Myxococcota including descriptions for ten novel species: Archangium lansinium sp. nov., Myxococcus landrumus sp. nov., Nannocystis bai.</title>
        <authorList>
            <person name="Ahearne A."/>
            <person name="Stevens C."/>
            <person name="Phillips K."/>
        </authorList>
    </citation>
    <scope>NUCLEOTIDE SEQUENCE [LARGE SCALE GENOMIC DNA]</scope>
    <source>
        <strain evidence="2 3">MIWBW</strain>
    </source>
</reference>
<accession>A0ABT3ZYE8</accession>